<evidence type="ECO:0000256" key="1">
    <source>
        <dbReference type="ARBA" id="ARBA00008136"/>
    </source>
</evidence>
<dbReference type="EMBL" id="JACHLK010000002">
    <property type="protein sequence ID" value="MBB6558814.1"/>
    <property type="molecule type" value="Genomic_DNA"/>
</dbReference>
<evidence type="ECO:0000256" key="2">
    <source>
        <dbReference type="ARBA" id="ARBA00022670"/>
    </source>
</evidence>
<accession>A0A7X0PC00</accession>
<dbReference type="PANTHER" id="PTHR13604">
    <property type="entry name" value="DC12-RELATED"/>
    <property type="match status" value="1"/>
</dbReference>
<dbReference type="Pfam" id="PF02586">
    <property type="entry name" value="SRAP"/>
    <property type="match status" value="1"/>
</dbReference>
<proteinExistence type="inferred from homology"/>
<dbReference type="GO" id="GO:0003697">
    <property type="term" value="F:single-stranded DNA binding"/>
    <property type="evidence" value="ECO:0007669"/>
    <property type="project" value="InterPro"/>
</dbReference>
<gene>
    <name evidence="10" type="ORF">HNP48_001478</name>
</gene>
<keyword evidence="7" id="KW-0456">Lyase</keyword>
<keyword evidence="5" id="KW-0190">Covalent protein-DNA linkage</keyword>
<keyword evidence="3" id="KW-0227">DNA damage</keyword>
<evidence type="ECO:0000256" key="6">
    <source>
        <dbReference type="ARBA" id="ARBA00023125"/>
    </source>
</evidence>
<dbReference type="SUPFAM" id="SSF143081">
    <property type="entry name" value="BB1717-like"/>
    <property type="match status" value="1"/>
</dbReference>
<comment type="caution">
    <text evidence="10">The sequence shown here is derived from an EMBL/GenBank/DDBJ whole genome shotgun (WGS) entry which is preliminary data.</text>
</comment>
<dbReference type="GO" id="GO:0006508">
    <property type="term" value="P:proteolysis"/>
    <property type="evidence" value="ECO:0007669"/>
    <property type="project" value="UniProtKB-KW"/>
</dbReference>
<keyword evidence="11" id="KW-1185">Reference proteome</keyword>
<dbReference type="GO" id="GO:0008233">
    <property type="term" value="F:peptidase activity"/>
    <property type="evidence" value="ECO:0007669"/>
    <property type="project" value="UniProtKB-KW"/>
</dbReference>
<dbReference type="PANTHER" id="PTHR13604:SF0">
    <property type="entry name" value="ABASIC SITE PROCESSING PROTEIN HMCES"/>
    <property type="match status" value="1"/>
</dbReference>
<name>A0A7X0PC00_9BURK</name>
<dbReference type="InterPro" id="IPR036590">
    <property type="entry name" value="SRAP-like"/>
</dbReference>
<protein>
    <recommendedName>
        <fullName evidence="8">Abasic site processing protein</fullName>
        <ecNumber evidence="8">3.4.-.-</ecNumber>
    </recommendedName>
</protein>
<evidence type="ECO:0000256" key="9">
    <source>
        <dbReference type="SAM" id="Coils"/>
    </source>
</evidence>
<evidence type="ECO:0000256" key="3">
    <source>
        <dbReference type="ARBA" id="ARBA00022763"/>
    </source>
</evidence>
<dbReference type="Proteomes" id="UP000575083">
    <property type="component" value="Unassembled WGS sequence"/>
</dbReference>
<dbReference type="Gene3D" id="3.90.1680.10">
    <property type="entry name" value="SOS response associated peptidase-like"/>
    <property type="match status" value="1"/>
</dbReference>
<keyword evidence="9" id="KW-0175">Coiled coil</keyword>
<keyword evidence="4 8" id="KW-0378">Hydrolase</keyword>
<evidence type="ECO:0000256" key="5">
    <source>
        <dbReference type="ARBA" id="ARBA00023124"/>
    </source>
</evidence>
<reference evidence="10 11" key="1">
    <citation type="submission" date="2020-08" db="EMBL/GenBank/DDBJ databases">
        <title>Functional genomics of gut bacteria from endangered species of beetles.</title>
        <authorList>
            <person name="Carlos-Shanley C."/>
        </authorList>
    </citation>
    <scope>NUCLEOTIDE SEQUENCE [LARGE SCALE GENOMIC DNA]</scope>
    <source>
        <strain evidence="10 11">S00198</strain>
    </source>
</reference>
<evidence type="ECO:0000256" key="4">
    <source>
        <dbReference type="ARBA" id="ARBA00022801"/>
    </source>
</evidence>
<dbReference type="GO" id="GO:0016829">
    <property type="term" value="F:lyase activity"/>
    <property type="evidence" value="ECO:0007669"/>
    <property type="project" value="UniProtKB-KW"/>
</dbReference>
<comment type="similarity">
    <text evidence="1 8">Belongs to the SOS response-associated peptidase family.</text>
</comment>
<evidence type="ECO:0000256" key="8">
    <source>
        <dbReference type="RuleBase" id="RU364100"/>
    </source>
</evidence>
<keyword evidence="6" id="KW-0238">DNA-binding</keyword>
<sequence>MSAAASTLSLSISAVPLTSKGSGSREISRKNSNGMPSPYWQIFAPNSSKNGPKYACRQAIGSQFPLCAAAYWFTVQELPMCYSAMVRSDYAKFVREYGAKLSLKNFYELFYRRLGDSSILIPKSVEAAFEMPQSEAERDIKMAIAQYAADREKELLADLETQRARLAKATAKLQVKFTKTAAADQRIATKKIPWYEEKIAKLHQTRLSAIDSRIFPGSYVPVMVMEYGERVLKLMRYHCRPSHVPESFDKEFPGCYNARKDSLKGFWRHQYGKTHGVIVISRFYEHVPRHLAEGRQSLQPGEKPGTVVVEFWPEPEQDLVLACVWARWTAPGVPDLLSFAIITDDPPPEVRAVGHDRCVVPIRPKDIDTWLQPEQSTYEQLDAILDPSARPYFRHALLTGETPDAEEQES</sequence>
<keyword evidence="2 8" id="KW-0645">Protease</keyword>
<evidence type="ECO:0000313" key="10">
    <source>
        <dbReference type="EMBL" id="MBB6558814.1"/>
    </source>
</evidence>
<organism evidence="10 11">
    <name type="scientific">Acidovorax soli</name>
    <dbReference type="NCBI Taxonomy" id="592050"/>
    <lineage>
        <taxon>Bacteria</taxon>
        <taxon>Pseudomonadati</taxon>
        <taxon>Pseudomonadota</taxon>
        <taxon>Betaproteobacteria</taxon>
        <taxon>Burkholderiales</taxon>
        <taxon>Comamonadaceae</taxon>
        <taxon>Acidovorax</taxon>
    </lineage>
</organism>
<dbReference type="GO" id="GO:0106300">
    <property type="term" value="P:protein-DNA covalent cross-linking repair"/>
    <property type="evidence" value="ECO:0007669"/>
    <property type="project" value="InterPro"/>
</dbReference>
<dbReference type="EC" id="3.4.-.-" evidence="8"/>
<dbReference type="InterPro" id="IPR003738">
    <property type="entry name" value="SRAP"/>
</dbReference>
<evidence type="ECO:0000313" key="11">
    <source>
        <dbReference type="Proteomes" id="UP000575083"/>
    </source>
</evidence>
<feature type="coiled-coil region" evidence="9">
    <location>
        <begin position="149"/>
        <end position="176"/>
    </location>
</feature>
<dbReference type="AlphaFoldDB" id="A0A7X0PC00"/>
<evidence type="ECO:0000256" key="7">
    <source>
        <dbReference type="ARBA" id="ARBA00023239"/>
    </source>
</evidence>